<protein>
    <submittedName>
        <fullName evidence="2">Uncharacterized protein</fullName>
    </submittedName>
</protein>
<organism evidence="2 3">
    <name type="scientific">Humidesulfovibrio mexicanus</name>
    <dbReference type="NCBI Taxonomy" id="147047"/>
    <lineage>
        <taxon>Bacteria</taxon>
        <taxon>Pseudomonadati</taxon>
        <taxon>Thermodesulfobacteriota</taxon>
        <taxon>Desulfovibrionia</taxon>
        <taxon>Desulfovibrionales</taxon>
        <taxon>Desulfovibrionaceae</taxon>
        <taxon>Humidesulfovibrio</taxon>
    </lineage>
</organism>
<dbReference type="AlphaFoldDB" id="A0A239B7T4"/>
<evidence type="ECO:0000256" key="1">
    <source>
        <dbReference type="SAM" id="Coils"/>
    </source>
</evidence>
<evidence type="ECO:0000313" key="3">
    <source>
        <dbReference type="Proteomes" id="UP000198324"/>
    </source>
</evidence>
<gene>
    <name evidence="2" type="ORF">SAMN04488503_2453</name>
</gene>
<keyword evidence="3" id="KW-1185">Reference proteome</keyword>
<name>A0A239B7T4_9BACT</name>
<feature type="coiled-coil region" evidence="1">
    <location>
        <begin position="104"/>
        <end position="131"/>
    </location>
</feature>
<keyword evidence="1" id="KW-0175">Coiled coil</keyword>
<dbReference type="RefSeq" id="WP_143337373.1">
    <property type="nucleotide sequence ID" value="NZ_FZOC01000004.1"/>
</dbReference>
<sequence>MSLLIELLDNRQYVYAKTLLECLKITPKMFIDVVNKCEINYYVDSHGNVHGDEISPKKHEFNSSHINDRVKFHTYDLKQAIRKFEVFRDLIPEYGANPDNFDSVQSLRDKLAQVQQENTQLFTELQSLRKKTEKPPRTSSATIAASQNSVQRWKVLAAQMVSIALFCGQQGPKERKRTQIQTIAKKLGEALPKTALEVFWQALPDEHKSNKPGPQRQD</sequence>
<proteinExistence type="predicted"/>
<dbReference type="Proteomes" id="UP000198324">
    <property type="component" value="Unassembled WGS sequence"/>
</dbReference>
<accession>A0A239B7T4</accession>
<evidence type="ECO:0000313" key="2">
    <source>
        <dbReference type="EMBL" id="SNS03244.1"/>
    </source>
</evidence>
<dbReference type="EMBL" id="FZOC01000004">
    <property type="protein sequence ID" value="SNS03244.1"/>
    <property type="molecule type" value="Genomic_DNA"/>
</dbReference>
<reference evidence="2 3" key="1">
    <citation type="submission" date="2017-06" db="EMBL/GenBank/DDBJ databases">
        <authorList>
            <person name="Kim H.J."/>
            <person name="Triplett B.A."/>
        </authorList>
    </citation>
    <scope>NUCLEOTIDE SEQUENCE [LARGE SCALE GENOMIC DNA]</scope>
    <source>
        <strain evidence="2 3">DSM 13116</strain>
    </source>
</reference>